<keyword evidence="3" id="KW-1185">Reference proteome</keyword>
<dbReference type="HOGENOM" id="CLU_079080_0_0_0"/>
<dbReference type="eggNOG" id="COG4219">
    <property type="taxonomic scope" value="Bacteria"/>
</dbReference>
<dbReference type="NCBIfam" id="TIGR03435">
    <property type="entry name" value="Soli_TIGR03435"/>
    <property type="match status" value="1"/>
</dbReference>
<dbReference type="Pfam" id="PF12543">
    <property type="entry name" value="DUF3738"/>
    <property type="match status" value="1"/>
</dbReference>
<dbReference type="RefSeq" id="WP_013580584.1">
    <property type="nucleotide sequence ID" value="NC_015064.1"/>
</dbReference>
<sequence length="260" mass="28422">MKMKLLAGLVLAAALRITSAQTPGPSSGQMPKSAHPTFDIVTIKPSDPDSHRQGIGYHGRQVDATGQTLKSLMMFAYGVHGKQIVDEPAWVSSVKFNIVGVADIPGEPSLPQMQEMYRKLFTDRFGLQLRHGKRELSYYAITIAKGGTKVLKAKDGDDASPDQTGEGHGYMEMRFTANLMSDFALGMNYFADRPIVDETGLQGRYDFTLKWTPDTATPTESSPVPGLFTAMQEQLGLKLEPKKGMVDVLAIEKVQQPSAN</sequence>
<feature type="chain" id="PRO_5003230618" description="Soil-associated protein, TIGR03435 family" evidence="1">
    <location>
        <begin position="21"/>
        <end position="260"/>
    </location>
</feature>
<dbReference type="AlphaFoldDB" id="E8X344"/>
<accession>E8X344</accession>
<keyword evidence="1" id="KW-0732">Signal</keyword>
<name>E8X344_GRATM</name>
<dbReference type="PaxDb" id="1198114-AciX9_2226"/>
<evidence type="ECO:0000313" key="3">
    <source>
        <dbReference type="Proteomes" id="UP000000343"/>
    </source>
</evidence>
<dbReference type="InterPro" id="IPR017801">
    <property type="entry name" value="DUF3738"/>
</dbReference>
<organism evidence="3">
    <name type="scientific">Granulicella tundricola (strain ATCC BAA-1859 / DSM 23138 / MP5ACTX9)</name>
    <dbReference type="NCBI Taxonomy" id="1198114"/>
    <lineage>
        <taxon>Bacteria</taxon>
        <taxon>Pseudomonadati</taxon>
        <taxon>Acidobacteriota</taxon>
        <taxon>Terriglobia</taxon>
        <taxon>Terriglobales</taxon>
        <taxon>Acidobacteriaceae</taxon>
        <taxon>Granulicella</taxon>
    </lineage>
</organism>
<proteinExistence type="predicted"/>
<protein>
    <recommendedName>
        <fullName evidence="4">Soil-associated protein, TIGR03435 family</fullName>
    </recommendedName>
</protein>
<dbReference type="KEGG" id="acm:AciX9_2226"/>
<gene>
    <name evidence="2" type="ordered locus">AciX9_2226</name>
</gene>
<reference evidence="3" key="1">
    <citation type="submission" date="2011-01" db="EMBL/GenBank/DDBJ databases">
        <title>Complete sequence of chromosome of Acidobacterium sp. MP5ACTX9.</title>
        <authorList>
            <consortium name="US DOE Joint Genome Institute"/>
            <person name="Lucas S."/>
            <person name="Copeland A."/>
            <person name="Lapidus A."/>
            <person name="Cheng J.-F."/>
            <person name="Goodwin L."/>
            <person name="Pitluck S."/>
            <person name="Teshima H."/>
            <person name="Detter J.C."/>
            <person name="Han C."/>
            <person name="Tapia R."/>
            <person name="Land M."/>
            <person name="Hauser L."/>
            <person name="Kyrpides N."/>
            <person name="Ivanova N."/>
            <person name="Ovchinnikova G."/>
            <person name="Pagani I."/>
            <person name="Rawat S.R."/>
            <person name="Mannisto M."/>
            <person name="Haggblom M.M."/>
            <person name="Woyke T."/>
        </authorList>
    </citation>
    <scope>NUCLEOTIDE SEQUENCE [LARGE SCALE GENOMIC DNA]</scope>
    <source>
        <strain evidence="3">MP5ACTX9</strain>
    </source>
</reference>
<dbReference type="EMBL" id="CP002480">
    <property type="protein sequence ID" value="ADW69268.1"/>
    <property type="molecule type" value="Genomic_DNA"/>
</dbReference>
<evidence type="ECO:0000256" key="1">
    <source>
        <dbReference type="SAM" id="SignalP"/>
    </source>
</evidence>
<feature type="signal peptide" evidence="1">
    <location>
        <begin position="1"/>
        <end position="20"/>
    </location>
</feature>
<evidence type="ECO:0008006" key="4">
    <source>
        <dbReference type="Google" id="ProtNLM"/>
    </source>
</evidence>
<dbReference type="Proteomes" id="UP000000343">
    <property type="component" value="Chromosome"/>
</dbReference>
<dbReference type="OrthoDB" id="109201at2"/>
<evidence type="ECO:0000313" key="2">
    <source>
        <dbReference type="EMBL" id="ADW69268.1"/>
    </source>
</evidence>